<organism evidence="2 3">
    <name type="scientific">Rhodopirellula baltica SH28</name>
    <dbReference type="NCBI Taxonomy" id="993517"/>
    <lineage>
        <taxon>Bacteria</taxon>
        <taxon>Pseudomonadati</taxon>
        <taxon>Planctomycetota</taxon>
        <taxon>Planctomycetia</taxon>
        <taxon>Pirellulales</taxon>
        <taxon>Pirellulaceae</taxon>
        <taxon>Rhodopirellula</taxon>
    </lineage>
</organism>
<protein>
    <recommendedName>
        <fullName evidence="4">Secreted protein</fullName>
    </recommendedName>
</protein>
<accession>K5EC22</accession>
<dbReference type="EMBL" id="AMCW01000029">
    <property type="protein sequence ID" value="EKK03406.1"/>
    <property type="molecule type" value="Genomic_DNA"/>
</dbReference>
<gene>
    <name evidence="2" type="ORF">RBSH_01268</name>
</gene>
<feature type="chain" id="PRO_5003887613" description="Secreted protein" evidence="1">
    <location>
        <begin position="29"/>
        <end position="113"/>
    </location>
</feature>
<evidence type="ECO:0000256" key="1">
    <source>
        <dbReference type="SAM" id="SignalP"/>
    </source>
</evidence>
<name>K5EC22_RHOBT</name>
<feature type="signal peptide" evidence="1">
    <location>
        <begin position="1"/>
        <end position="28"/>
    </location>
</feature>
<dbReference type="RefSeq" id="WP_007331195.1">
    <property type="nucleotide sequence ID" value="NZ_AMCW01000029.1"/>
</dbReference>
<keyword evidence="1" id="KW-0732">Signal</keyword>
<proteinExistence type="predicted"/>
<evidence type="ECO:0008006" key="4">
    <source>
        <dbReference type="Google" id="ProtNLM"/>
    </source>
</evidence>
<dbReference type="PATRIC" id="fig|993517.3.peg.1387"/>
<dbReference type="Proteomes" id="UP000007993">
    <property type="component" value="Unassembled WGS sequence"/>
</dbReference>
<sequence>MLSTTKKVLPVVALAAAFTLGLGGEAQAQHGHGFHSGGHHGVRHGGHVYGSQPSLHVPGHFQSHYPSHSIQWHQPRYHDTTHLDYHAPSFKRHRNHFHYQPGHYDVHRTGHWH</sequence>
<dbReference type="AlphaFoldDB" id="K5EC22"/>
<reference evidence="2 3" key="1">
    <citation type="journal article" date="2013" name="Mar. Genomics">
        <title>Expression of sulfatases in Rhodopirellula baltica and the diversity of sulfatases in the genus Rhodopirellula.</title>
        <authorList>
            <person name="Wegner C.E."/>
            <person name="Richter-Heitmann T."/>
            <person name="Klindworth A."/>
            <person name="Klockow C."/>
            <person name="Richter M."/>
            <person name="Achstetter T."/>
            <person name="Glockner F.O."/>
            <person name="Harder J."/>
        </authorList>
    </citation>
    <scope>NUCLEOTIDE SEQUENCE [LARGE SCALE GENOMIC DNA]</scope>
    <source>
        <strain evidence="2 3">SH28</strain>
    </source>
</reference>
<evidence type="ECO:0000313" key="3">
    <source>
        <dbReference type="Proteomes" id="UP000007993"/>
    </source>
</evidence>
<comment type="caution">
    <text evidence="2">The sequence shown here is derived from an EMBL/GenBank/DDBJ whole genome shotgun (WGS) entry which is preliminary data.</text>
</comment>
<evidence type="ECO:0000313" key="2">
    <source>
        <dbReference type="EMBL" id="EKK03406.1"/>
    </source>
</evidence>